<evidence type="ECO:0000313" key="3">
    <source>
        <dbReference type="Proteomes" id="UP000198211"/>
    </source>
</evidence>
<proteinExistence type="predicted"/>
<feature type="region of interest" description="Disordered" evidence="1">
    <location>
        <begin position="1"/>
        <end position="48"/>
    </location>
</feature>
<name>A0A225VJA7_9STRA</name>
<feature type="compositionally biased region" description="Basic and acidic residues" evidence="1">
    <location>
        <begin position="32"/>
        <end position="48"/>
    </location>
</feature>
<dbReference type="Proteomes" id="UP000198211">
    <property type="component" value="Unassembled WGS sequence"/>
</dbReference>
<gene>
    <name evidence="2" type="ORF">PHMEG_00023457</name>
</gene>
<evidence type="ECO:0000256" key="1">
    <source>
        <dbReference type="SAM" id="MobiDB-lite"/>
    </source>
</evidence>
<dbReference type="EMBL" id="NBNE01004870">
    <property type="protein sequence ID" value="OWZ04610.1"/>
    <property type="molecule type" value="Genomic_DNA"/>
</dbReference>
<dbReference type="AlphaFoldDB" id="A0A225VJA7"/>
<organism evidence="2 3">
    <name type="scientific">Phytophthora megakarya</name>
    <dbReference type="NCBI Taxonomy" id="4795"/>
    <lineage>
        <taxon>Eukaryota</taxon>
        <taxon>Sar</taxon>
        <taxon>Stramenopiles</taxon>
        <taxon>Oomycota</taxon>
        <taxon>Peronosporomycetes</taxon>
        <taxon>Peronosporales</taxon>
        <taxon>Peronosporaceae</taxon>
        <taxon>Phytophthora</taxon>
    </lineage>
</organism>
<feature type="compositionally biased region" description="Low complexity" evidence="1">
    <location>
        <begin position="164"/>
        <end position="181"/>
    </location>
</feature>
<keyword evidence="3" id="KW-1185">Reference proteome</keyword>
<protein>
    <submittedName>
        <fullName evidence="2">Uncharacterized protein</fullName>
    </submittedName>
</protein>
<feature type="compositionally biased region" description="Basic residues" evidence="1">
    <location>
        <begin position="18"/>
        <end position="31"/>
    </location>
</feature>
<reference evidence="3" key="1">
    <citation type="submission" date="2017-03" db="EMBL/GenBank/DDBJ databases">
        <title>Phytopthora megakarya and P. palmivora, two closely related causual agents of cacao black pod achieved similar genome size and gene model numbers by different mechanisms.</title>
        <authorList>
            <person name="Ali S."/>
            <person name="Shao J."/>
            <person name="Larry D.J."/>
            <person name="Kronmiller B."/>
            <person name="Shen D."/>
            <person name="Strem M.D."/>
            <person name="Melnick R.L."/>
            <person name="Guiltinan M.J."/>
            <person name="Tyler B.M."/>
            <person name="Meinhardt L.W."/>
            <person name="Bailey B.A."/>
        </authorList>
    </citation>
    <scope>NUCLEOTIDE SEQUENCE [LARGE SCALE GENOMIC DNA]</scope>
    <source>
        <strain evidence="3">zdho120</strain>
    </source>
</reference>
<feature type="region of interest" description="Disordered" evidence="1">
    <location>
        <begin position="156"/>
        <end position="181"/>
    </location>
</feature>
<sequence length="181" mass="19757">MTKLKSNPSAKSATATRSSKKKKIKAGRTKLKAPDSKSEDMNKARSDTTKDRIEQAYYRKILSKTLLHDPVLAIIQGPQMSDLTGPVSKPNASSDRLNAVKVLLDFLQEAGLVAGEFDPDSLFEMELRAIQAATQALFDSLKILVGKHVQTPDLNYQTGSSHYASATSDPDSDSPRAPQRI</sequence>
<accession>A0A225VJA7</accession>
<comment type="caution">
    <text evidence="2">The sequence shown here is derived from an EMBL/GenBank/DDBJ whole genome shotgun (WGS) entry which is preliminary data.</text>
</comment>
<evidence type="ECO:0000313" key="2">
    <source>
        <dbReference type="EMBL" id="OWZ04610.1"/>
    </source>
</evidence>